<evidence type="ECO:0000256" key="7">
    <source>
        <dbReference type="SAM" id="Phobius"/>
    </source>
</evidence>
<dbReference type="Pfam" id="PF00067">
    <property type="entry name" value="p450"/>
    <property type="match status" value="2"/>
</dbReference>
<comment type="similarity">
    <text evidence="1">Belongs to the cytochrome P450 family.</text>
</comment>
<name>A0A8D6ZLX4_MUSAM</name>
<dbReference type="FunFam" id="1.10.630.10:FF:000038">
    <property type="entry name" value="Cytochrome P450 84A1"/>
    <property type="match status" value="1"/>
</dbReference>
<keyword evidence="3 6" id="KW-0479">Metal-binding</keyword>
<keyword evidence="5 6" id="KW-0408">Iron</keyword>
<dbReference type="PROSITE" id="PS00086">
    <property type="entry name" value="CYTOCHROME_P450"/>
    <property type="match status" value="1"/>
</dbReference>
<organism evidence="8">
    <name type="scientific">Musa acuminata subsp. malaccensis</name>
    <name type="common">Wild banana</name>
    <name type="synonym">Musa malaccensis</name>
    <dbReference type="NCBI Taxonomy" id="214687"/>
    <lineage>
        <taxon>Eukaryota</taxon>
        <taxon>Viridiplantae</taxon>
        <taxon>Streptophyta</taxon>
        <taxon>Embryophyta</taxon>
        <taxon>Tracheophyta</taxon>
        <taxon>Spermatophyta</taxon>
        <taxon>Magnoliopsida</taxon>
        <taxon>Liliopsida</taxon>
        <taxon>Zingiberales</taxon>
        <taxon>Musaceae</taxon>
        <taxon>Musa</taxon>
    </lineage>
</organism>
<keyword evidence="7" id="KW-0472">Membrane</keyword>
<accession>A0A8D6ZLX4</accession>
<dbReference type="InterPro" id="IPR002401">
    <property type="entry name" value="Cyt_P450_E_grp-I"/>
</dbReference>
<evidence type="ECO:0000256" key="1">
    <source>
        <dbReference type="ARBA" id="ARBA00010617"/>
    </source>
</evidence>
<dbReference type="InterPro" id="IPR001128">
    <property type="entry name" value="Cyt_P450"/>
</dbReference>
<proteinExistence type="inferred from homology"/>
<dbReference type="GO" id="GO:0016705">
    <property type="term" value="F:oxidoreductase activity, acting on paired donors, with incorporation or reduction of molecular oxygen"/>
    <property type="evidence" value="ECO:0007669"/>
    <property type="project" value="InterPro"/>
</dbReference>
<gene>
    <name evidence="8" type="ORF">GSMUA_81590.1</name>
</gene>
<dbReference type="GO" id="GO:0004497">
    <property type="term" value="F:monooxygenase activity"/>
    <property type="evidence" value="ECO:0007669"/>
    <property type="project" value="InterPro"/>
</dbReference>
<keyword evidence="2 6" id="KW-0349">Heme</keyword>
<dbReference type="CDD" id="cd20618">
    <property type="entry name" value="CYP71_clan"/>
    <property type="match status" value="1"/>
</dbReference>
<keyword evidence="7" id="KW-0812">Transmembrane</keyword>
<evidence type="ECO:0000256" key="5">
    <source>
        <dbReference type="ARBA" id="ARBA00023004"/>
    </source>
</evidence>
<dbReference type="GO" id="GO:0020037">
    <property type="term" value="F:heme binding"/>
    <property type="evidence" value="ECO:0007669"/>
    <property type="project" value="InterPro"/>
</dbReference>
<feature type="binding site" description="axial binding residue" evidence="6">
    <location>
        <position position="723"/>
    </location>
    <ligand>
        <name>heme</name>
        <dbReference type="ChEBI" id="CHEBI:30413"/>
    </ligand>
    <ligandPart>
        <name>Fe</name>
        <dbReference type="ChEBI" id="CHEBI:18248"/>
    </ligandPart>
</feature>
<keyword evidence="7" id="KW-1133">Transmembrane helix</keyword>
<dbReference type="InterPro" id="IPR017972">
    <property type="entry name" value="Cyt_P450_CS"/>
</dbReference>
<dbReference type="SUPFAM" id="SSF48264">
    <property type="entry name" value="Cytochrome P450"/>
    <property type="match status" value="2"/>
</dbReference>
<evidence type="ECO:0000256" key="2">
    <source>
        <dbReference type="ARBA" id="ARBA00022617"/>
    </source>
</evidence>
<dbReference type="GO" id="GO:0044550">
    <property type="term" value="P:secondary metabolite biosynthetic process"/>
    <property type="evidence" value="ECO:0007669"/>
    <property type="project" value="UniProtKB-ARBA"/>
</dbReference>
<dbReference type="GO" id="GO:0005506">
    <property type="term" value="F:iron ion binding"/>
    <property type="evidence" value="ECO:0007669"/>
    <property type="project" value="InterPro"/>
</dbReference>
<dbReference type="InterPro" id="IPR036396">
    <property type="entry name" value="Cyt_P450_sf"/>
</dbReference>
<evidence type="ECO:0000256" key="4">
    <source>
        <dbReference type="ARBA" id="ARBA00023002"/>
    </source>
</evidence>
<feature type="transmembrane region" description="Helical" evidence="7">
    <location>
        <begin position="6"/>
        <end position="23"/>
    </location>
</feature>
<sequence>MEIPSSAIYLALVLVFTLLAGLYRGGRRHKLNLPPGPRPWPVIGNLNLIGPLPYRSLAAISQKHGPLMHLRFGSFPVVVGSSVDMAKFFLKTHDLSFVSRPKTVAGKYTANNYSNINWSPYGPYWRQARRIFIMELFTPKRLDSYQYIRVEEVRGLLRDLFRSTETPIVLKDRIFTVNLNIISRIVLGRKYTQEQSVSSGAPAAIVPQEEFKEMMGELMLLNGVINVGDLIPWLNFLDLQGYVKRMKMVGKRFDRFLEHVLDEHNERRRREGKAFVPRDLVDVLLELADDHGLEVKLERHCLKAFILVCMPWPVIGNLNLIGPLPYRSLAALSQKHGPLMHLRFGSFPVVVGSSVDMAKFFLKTHDLSFVSRPKTVAGKYTFYNHSNISWSPYGPYWRQARRILIMELLTPKRLDSYQYIRVEEVRGLLRDLFRSTETPVLLNDYIFTVNLNIISRIVLGRKYTQEQSVSSGAPAAIVPQEEFKEMIEELMLLNGVINVGDLIPWLNFLDLQGYVKRMKMVGKRFDRFLEHVLDEHNERRRREGKAFVPRDLVDVLLELADDHSLEVKLERHCLKAFILDMFAGGTDTSTVTIEWAVSEILKRPETFDKATEELDRVIGRGRWVEEEDVHRLPYIEAIVKETMRIHPVGPLLVPRLSREHTTVDGYDIPAGTGVLVNVWAIGRDPAVWDAPEEFRPERFVGSPIDVKGHHFELLPFGAGRRMCPGNSLGLKMVRLSLANLLHGFKWRLPPGMTAEELKMDEIFGLTTPRKVRLQAVVEPKLPAHLYGA</sequence>
<dbReference type="AlphaFoldDB" id="A0A8D6ZLX4"/>
<reference evidence="8" key="1">
    <citation type="submission" date="2021-03" db="EMBL/GenBank/DDBJ databases">
        <authorList>
            <consortium name="Genoscope - CEA"/>
            <person name="William W."/>
        </authorList>
    </citation>
    <scope>NUCLEOTIDE SEQUENCE</scope>
    <source>
        <strain evidence="8">Doubled-haploid Pahang</strain>
    </source>
</reference>
<dbReference type="Gene3D" id="1.10.630.10">
    <property type="entry name" value="Cytochrome P450"/>
    <property type="match status" value="2"/>
</dbReference>
<dbReference type="EMBL" id="HG996472">
    <property type="protein sequence ID" value="CAG1832239.1"/>
    <property type="molecule type" value="Genomic_DNA"/>
</dbReference>
<dbReference type="PRINTS" id="PR00463">
    <property type="entry name" value="EP450I"/>
</dbReference>
<comment type="cofactor">
    <cofactor evidence="6">
        <name>heme</name>
        <dbReference type="ChEBI" id="CHEBI:30413"/>
    </cofactor>
</comment>
<protein>
    <submittedName>
        <fullName evidence="8">(wild Malaysian banana) hypothetical protein</fullName>
    </submittedName>
</protein>
<keyword evidence="4" id="KW-0560">Oxidoreductase</keyword>
<dbReference type="PANTHER" id="PTHR47944">
    <property type="entry name" value="CYTOCHROME P450 98A9"/>
    <property type="match status" value="1"/>
</dbReference>
<evidence type="ECO:0000256" key="3">
    <source>
        <dbReference type="ARBA" id="ARBA00022723"/>
    </source>
</evidence>
<evidence type="ECO:0000313" key="8">
    <source>
        <dbReference type="EMBL" id="CAG1832239.1"/>
    </source>
</evidence>
<evidence type="ECO:0000256" key="6">
    <source>
        <dbReference type="PIRSR" id="PIRSR602401-1"/>
    </source>
</evidence>
<dbReference type="PRINTS" id="PR00385">
    <property type="entry name" value="P450"/>
</dbReference>
<dbReference type="PANTHER" id="PTHR47944:SF4">
    <property type="entry name" value="OS09G0441700 PROTEIN"/>
    <property type="match status" value="1"/>
</dbReference>